<feature type="transmembrane region" description="Helical" evidence="6">
    <location>
        <begin position="416"/>
        <end position="438"/>
    </location>
</feature>
<dbReference type="GO" id="GO:0005886">
    <property type="term" value="C:plasma membrane"/>
    <property type="evidence" value="ECO:0007669"/>
    <property type="project" value="UniProtKB-SubCell"/>
</dbReference>
<sequence length="827" mass="90306">MLSLSLAWKLFWRDWKSGELRILIFALWVAIGGLTAITLLVDRIDRGMTKEAAQVLGADRLISGPRPIDAKFSEHASELGLNTSDLLWFSSVVVAEEEFHLATVRAVDAQFPLAGSLEIADKAFGEGKLTRGAPESGTVWLSNRLLYLLKLSVGDTVQVGVATMKVAGVVVVEPGGSSFFNFSPTLIMNINDVPSTDIVQPGSRLSYRLALSGSESALSDFDQWAESELNKSQRLLGADSGAPQLGSALGRAKNYLNLAGVLGLILGGIAIAIAANRYANRHFDHSALLRCMGLKKNQVLSIFCLVLLLAGLSGSLLGSASGYLVNEVLIKALADLLPEKVPAPQLATFLISLVTGLTVLIGFALPALICIRSIQPMRILRRDLAPVNLSSWFIVSVAVFALSLVLYWYAQNLKLVLAIVVGGGVLTMISLLAASGLLKLARRWSQTRSIAVKFGVEHLQRHKSASLIQITAFGLTLTLILTIFLLRNELIADWKAQLPADAPNHFLVNIQQEDVDDLHQLFASKDIKAADIFPMVRGRVTELNGEKPEQVLPEKAQNHNSLRRELNLTWRNEMPEANSIEQGEWNMRDATEPQISMEQKMAEALHLTLGDEVTFTIGGQTISAPITSIRKVDWDSFQPNFYVIFNPGALDEMPSTYITSFFLPPDQKLVLNELVRQFPTVSVIELDLILNEVRSVLEKASLAVEMVLVFVILAGLAVLFATTRATLDEKLYESAILKTLGARRDFIRKTTLVEYWVLGILSGGMAAIATEGLAFALYTYIFKMDAVWHAWIWLAAPVAGLLMVVPAGAIGNRKVLSLPPVAILNDS</sequence>
<feature type="transmembrane region" description="Helical" evidence="6">
    <location>
        <begin position="700"/>
        <end position="721"/>
    </location>
</feature>
<accession>A0A316FR74</accession>
<proteinExistence type="predicted"/>
<feature type="transmembrane region" description="Helical" evidence="6">
    <location>
        <begin position="345"/>
        <end position="371"/>
    </location>
</feature>
<evidence type="ECO:0000259" key="7">
    <source>
        <dbReference type="Pfam" id="PF02687"/>
    </source>
</evidence>
<dbReference type="AlphaFoldDB" id="A0A316FR74"/>
<evidence type="ECO:0000256" key="3">
    <source>
        <dbReference type="ARBA" id="ARBA00022692"/>
    </source>
</evidence>
<evidence type="ECO:0000256" key="2">
    <source>
        <dbReference type="ARBA" id="ARBA00022475"/>
    </source>
</evidence>
<feature type="transmembrane region" description="Helical" evidence="6">
    <location>
        <begin position="392"/>
        <end position="410"/>
    </location>
</feature>
<dbReference type="RefSeq" id="WP_170115298.1">
    <property type="nucleotide sequence ID" value="NZ_QGGU01000020.1"/>
</dbReference>
<feature type="domain" description="ABC3 transporter permease C-terminal" evidence="7">
    <location>
        <begin position="706"/>
        <end position="820"/>
    </location>
</feature>
<feature type="transmembrane region" description="Helical" evidence="6">
    <location>
        <begin position="467"/>
        <end position="486"/>
    </location>
</feature>
<dbReference type="Proteomes" id="UP000245790">
    <property type="component" value="Unassembled WGS sequence"/>
</dbReference>
<dbReference type="InterPro" id="IPR003838">
    <property type="entry name" value="ABC3_permease_C"/>
</dbReference>
<dbReference type="InterPro" id="IPR038766">
    <property type="entry name" value="Membrane_comp_ABC_pdt"/>
</dbReference>
<keyword evidence="4 6" id="KW-1133">Transmembrane helix</keyword>
<dbReference type="EMBL" id="QGGU01000020">
    <property type="protein sequence ID" value="PWK41906.1"/>
    <property type="molecule type" value="Genomic_DNA"/>
</dbReference>
<feature type="domain" description="ABC3 transporter permease C-terminal" evidence="7">
    <location>
        <begin position="258"/>
        <end position="376"/>
    </location>
</feature>
<evidence type="ECO:0000256" key="6">
    <source>
        <dbReference type="SAM" id="Phobius"/>
    </source>
</evidence>
<gene>
    <name evidence="8" type="ORF">C8D97_1204</name>
</gene>
<keyword evidence="2" id="KW-1003">Cell membrane</keyword>
<comment type="subcellular location">
    <subcellularLocation>
        <location evidence="1">Cell membrane</location>
        <topology evidence="1">Multi-pass membrane protein</topology>
    </subcellularLocation>
</comment>
<keyword evidence="5 6" id="KW-0472">Membrane</keyword>
<feature type="transmembrane region" description="Helical" evidence="6">
    <location>
        <begin position="20"/>
        <end position="41"/>
    </location>
</feature>
<dbReference type="PANTHER" id="PTHR30287">
    <property type="entry name" value="MEMBRANE COMPONENT OF PREDICTED ABC SUPERFAMILY METABOLITE UPTAKE TRANSPORTER"/>
    <property type="match status" value="1"/>
</dbReference>
<evidence type="ECO:0000256" key="1">
    <source>
        <dbReference type="ARBA" id="ARBA00004651"/>
    </source>
</evidence>
<reference evidence="8 9" key="1">
    <citation type="submission" date="2018-05" db="EMBL/GenBank/DDBJ databases">
        <title>Genomic Encyclopedia of Type Strains, Phase IV (KMG-IV): sequencing the most valuable type-strain genomes for metagenomic binning, comparative biology and taxonomic classification.</title>
        <authorList>
            <person name="Goeker M."/>
        </authorList>
    </citation>
    <scope>NUCLEOTIDE SEQUENCE [LARGE SCALE GENOMIC DNA]</scope>
    <source>
        <strain evidence="8 9">DSM 25350</strain>
    </source>
</reference>
<name>A0A316FR74_9GAMM</name>
<keyword evidence="3 6" id="KW-0812">Transmembrane</keyword>
<dbReference type="Pfam" id="PF02687">
    <property type="entry name" value="FtsX"/>
    <property type="match status" value="2"/>
</dbReference>
<feature type="transmembrane region" description="Helical" evidence="6">
    <location>
        <begin position="299"/>
        <end position="325"/>
    </location>
</feature>
<evidence type="ECO:0000256" key="4">
    <source>
        <dbReference type="ARBA" id="ARBA00022989"/>
    </source>
</evidence>
<feature type="transmembrane region" description="Helical" evidence="6">
    <location>
        <begin position="255"/>
        <end position="278"/>
    </location>
</feature>
<comment type="caution">
    <text evidence="8">The sequence shown here is derived from an EMBL/GenBank/DDBJ whole genome shotgun (WGS) entry which is preliminary data.</text>
</comment>
<evidence type="ECO:0000313" key="8">
    <source>
        <dbReference type="EMBL" id="PWK41906.1"/>
    </source>
</evidence>
<dbReference type="PANTHER" id="PTHR30287:SF1">
    <property type="entry name" value="INNER MEMBRANE PROTEIN"/>
    <property type="match status" value="1"/>
</dbReference>
<organism evidence="8 9">
    <name type="scientific">Pleionea mediterranea</name>
    <dbReference type="NCBI Taxonomy" id="523701"/>
    <lineage>
        <taxon>Bacteria</taxon>
        <taxon>Pseudomonadati</taxon>
        <taxon>Pseudomonadota</taxon>
        <taxon>Gammaproteobacteria</taxon>
        <taxon>Oceanospirillales</taxon>
        <taxon>Pleioneaceae</taxon>
        <taxon>Pleionea</taxon>
    </lineage>
</organism>
<feature type="transmembrane region" description="Helical" evidence="6">
    <location>
        <begin position="790"/>
        <end position="810"/>
    </location>
</feature>
<keyword evidence="9" id="KW-1185">Reference proteome</keyword>
<feature type="transmembrane region" description="Helical" evidence="6">
    <location>
        <begin position="753"/>
        <end position="778"/>
    </location>
</feature>
<evidence type="ECO:0000256" key="5">
    <source>
        <dbReference type="ARBA" id="ARBA00023136"/>
    </source>
</evidence>
<protein>
    <submittedName>
        <fullName evidence="8">Putative ABC transport system permease protein</fullName>
    </submittedName>
</protein>
<evidence type="ECO:0000313" key="9">
    <source>
        <dbReference type="Proteomes" id="UP000245790"/>
    </source>
</evidence>